<organism evidence="1 2">
    <name type="scientific">Flagellimonas lutaonensis</name>
    <dbReference type="NCBI Taxonomy" id="516051"/>
    <lineage>
        <taxon>Bacteria</taxon>
        <taxon>Pseudomonadati</taxon>
        <taxon>Bacteroidota</taxon>
        <taxon>Flavobacteriia</taxon>
        <taxon>Flavobacteriales</taxon>
        <taxon>Flavobacteriaceae</taxon>
        <taxon>Flagellimonas</taxon>
    </lineage>
</organism>
<name>A0A0D5YR59_9FLAO</name>
<protein>
    <submittedName>
        <fullName evidence="1">Conserved hypothetical lipoprotein</fullName>
    </submittedName>
</protein>
<proteinExistence type="predicted"/>
<dbReference type="OrthoDB" id="1437851at2"/>
<dbReference type="RefSeq" id="WP_045801109.1">
    <property type="nucleotide sequence ID" value="NZ_CP011071.1"/>
</dbReference>
<keyword evidence="2" id="KW-1185">Reference proteome</keyword>
<dbReference type="EMBL" id="CP011071">
    <property type="protein sequence ID" value="AKA34336.1"/>
    <property type="molecule type" value="Genomic_DNA"/>
</dbReference>
<dbReference type="PATRIC" id="fig|516051.4.peg.699"/>
<dbReference type="HOGENOM" id="CLU_2013545_0_0_10"/>
<evidence type="ECO:0000313" key="2">
    <source>
        <dbReference type="Proteomes" id="UP000032726"/>
    </source>
</evidence>
<accession>A0A0D5YR59</accession>
<keyword evidence="1" id="KW-0449">Lipoprotein</keyword>
<dbReference type="KEGG" id="mlt:VC82_670"/>
<dbReference type="Proteomes" id="UP000032726">
    <property type="component" value="Chromosome"/>
</dbReference>
<evidence type="ECO:0000313" key="1">
    <source>
        <dbReference type="EMBL" id="AKA34336.1"/>
    </source>
</evidence>
<reference evidence="1 2" key="1">
    <citation type="submission" date="2015-03" db="EMBL/GenBank/DDBJ databases">
        <title>Complete genome sequence of Muricauda lutaonensis CC-HSB-11T, isolated from a coastal hot spring.</title>
        <authorList>
            <person name="Kim K.M."/>
        </authorList>
    </citation>
    <scope>NUCLEOTIDE SEQUENCE [LARGE SCALE GENOMIC DNA]</scope>
    <source>
        <strain evidence="1 2">CC-HSB-11</strain>
    </source>
</reference>
<gene>
    <name evidence="1" type="ORF">VC82_670</name>
</gene>
<dbReference type="AlphaFoldDB" id="A0A0D5YR59"/>
<sequence length="124" mass="14194">MKRLFSFLAIVLVIFISNCSRIPENNDPILGVWARAAIAENDKDQGTLTERQEWIFNDAYLGRYHHYSGDKLEFYTDFGWSVDNGIYTIEYHGTDMPSATVILKKTNQPETLAHTDGTTFAVRE</sequence>